<dbReference type="AlphaFoldDB" id="A0AAE8ZXX2"/>
<feature type="compositionally biased region" description="Basic and acidic residues" evidence="1">
    <location>
        <begin position="67"/>
        <end position="85"/>
    </location>
</feature>
<dbReference type="Proteomes" id="UP000827892">
    <property type="component" value="Chromosome X"/>
</dbReference>
<evidence type="ECO:0000256" key="1">
    <source>
        <dbReference type="SAM" id="MobiDB-lite"/>
    </source>
</evidence>
<gene>
    <name evidence="2" type="ORF">L3Y34_012038</name>
</gene>
<sequence length="130" mass="15129">MIIELANHRIDCRHAGGLTADMMLTRIDEVGTQDSHECDTQDSHEYVNFTRKMEPDAVEEKTEDEAVESRVAPDSEHHHREKLYTTEESDIDDHETEQAIEIFEEPSNFKTIKVQQLVYKIQEEEEKLNG</sequence>
<accession>A0AAE8ZXX2</accession>
<evidence type="ECO:0000313" key="3">
    <source>
        <dbReference type="Proteomes" id="UP000827892"/>
    </source>
</evidence>
<reference evidence="2 3" key="1">
    <citation type="submission" date="2022-05" db="EMBL/GenBank/DDBJ databases">
        <title>Chromosome-level reference genomes for two strains of Caenorhabditis briggsae: an improved platform for comparative genomics.</title>
        <authorList>
            <person name="Stevens L."/>
            <person name="Andersen E.C."/>
        </authorList>
    </citation>
    <scope>NUCLEOTIDE SEQUENCE [LARGE SCALE GENOMIC DNA]</scope>
    <source>
        <strain evidence="2">QX1410_ONT</strain>
        <tissue evidence="2">Whole-organism</tissue>
    </source>
</reference>
<name>A0AAE8ZXX2_CAEBR</name>
<feature type="compositionally biased region" description="Basic and acidic residues" evidence="1">
    <location>
        <begin position="51"/>
        <end position="60"/>
    </location>
</feature>
<proteinExistence type="predicted"/>
<dbReference type="EMBL" id="CP090896">
    <property type="protein sequence ID" value="ULT82490.1"/>
    <property type="molecule type" value="Genomic_DNA"/>
</dbReference>
<protein>
    <submittedName>
        <fullName evidence="2">Uncharacterized protein</fullName>
    </submittedName>
</protein>
<evidence type="ECO:0000313" key="2">
    <source>
        <dbReference type="EMBL" id="ULT82490.1"/>
    </source>
</evidence>
<organism evidence="2 3">
    <name type="scientific">Caenorhabditis briggsae</name>
    <dbReference type="NCBI Taxonomy" id="6238"/>
    <lineage>
        <taxon>Eukaryota</taxon>
        <taxon>Metazoa</taxon>
        <taxon>Ecdysozoa</taxon>
        <taxon>Nematoda</taxon>
        <taxon>Chromadorea</taxon>
        <taxon>Rhabditida</taxon>
        <taxon>Rhabditina</taxon>
        <taxon>Rhabditomorpha</taxon>
        <taxon>Rhabditoidea</taxon>
        <taxon>Rhabditidae</taxon>
        <taxon>Peloderinae</taxon>
        <taxon>Caenorhabditis</taxon>
    </lineage>
</organism>
<feature type="region of interest" description="Disordered" evidence="1">
    <location>
        <begin position="51"/>
        <end position="92"/>
    </location>
</feature>